<comment type="similarity">
    <text evidence="1">Belongs to the LysR transcriptional regulatory family.</text>
</comment>
<comment type="caution">
    <text evidence="6">The sequence shown here is derived from an EMBL/GenBank/DDBJ whole genome shotgun (WGS) entry which is preliminary data.</text>
</comment>
<name>A0A1V4DBK9_9ACTN</name>
<dbReference type="SUPFAM" id="SSF53850">
    <property type="entry name" value="Periplasmic binding protein-like II"/>
    <property type="match status" value="1"/>
</dbReference>
<dbReference type="Pfam" id="PF03466">
    <property type="entry name" value="LysR_substrate"/>
    <property type="match status" value="1"/>
</dbReference>
<dbReference type="InterPro" id="IPR000847">
    <property type="entry name" value="LysR_HTH_N"/>
</dbReference>
<evidence type="ECO:0000256" key="2">
    <source>
        <dbReference type="ARBA" id="ARBA00023015"/>
    </source>
</evidence>
<accession>A0A1V4DBK9</accession>
<evidence type="ECO:0000313" key="6">
    <source>
        <dbReference type="EMBL" id="OPF83720.1"/>
    </source>
</evidence>
<evidence type="ECO:0000256" key="4">
    <source>
        <dbReference type="ARBA" id="ARBA00023163"/>
    </source>
</evidence>
<dbReference type="PANTHER" id="PTHR30346">
    <property type="entry name" value="TRANSCRIPTIONAL DUAL REGULATOR HCAR-RELATED"/>
    <property type="match status" value="1"/>
</dbReference>
<reference evidence="6" key="1">
    <citation type="submission" date="2016-12" db="EMBL/GenBank/DDBJ databases">
        <title>Genome sequence of Streptomyces antioxidans MUSC 164.</title>
        <authorList>
            <person name="Lee L.-H."/>
            <person name="Ser H.-L."/>
        </authorList>
    </citation>
    <scope>NUCLEOTIDE SEQUENCE [LARGE SCALE GENOMIC DNA]</scope>
    <source>
        <strain evidence="6">MUSC 164</strain>
    </source>
</reference>
<evidence type="ECO:0000259" key="5">
    <source>
        <dbReference type="PROSITE" id="PS50931"/>
    </source>
</evidence>
<protein>
    <recommendedName>
        <fullName evidence="5">HTH lysR-type domain-containing protein</fullName>
    </recommendedName>
</protein>
<dbReference type="AlphaFoldDB" id="A0A1V4DBK9"/>
<dbReference type="PRINTS" id="PR00039">
    <property type="entry name" value="HTHLYSR"/>
</dbReference>
<dbReference type="SUPFAM" id="SSF46785">
    <property type="entry name" value="Winged helix' DNA-binding domain"/>
    <property type="match status" value="1"/>
</dbReference>
<dbReference type="GO" id="GO:0003700">
    <property type="term" value="F:DNA-binding transcription factor activity"/>
    <property type="evidence" value="ECO:0007669"/>
    <property type="project" value="InterPro"/>
</dbReference>
<dbReference type="InterPro" id="IPR036388">
    <property type="entry name" value="WH-like_DNA-bd_sf"/>
</dbReference>
<keyword evidence="7" id="KW-1185">Reference proteome</keyword>
<dbReference type="InterPro" id="IPR005119">
    <property type="entry name" value="LysR_subst-bd"/>
</dbReference>
<keyword evidence="2" id="KW-0805">Transcription regulation</keyword>
<dbReference type="EMBL" id="LAKD02000004">
    <property type="protein sequence ID" value="OPF83720.1"/>
    <property type="molecule type" value="Genomic_DNA"/>
</dbReference>
<dbReference type="Proteomes" id="UP000033615">
    <property type="component" value="Unassembled WGS sequence"/>
</dbReference>
<organism evidence="6 7">
    <name type="scientific">Streptomyces antioxidans</name>
    <dbReference type="NCBI Taxonomy" id="1507734"/>
    <lineage>
        <taxon>Bacteria</taxon>
        <taxon>Bacillati</taxon>
        <taxon>Actinomycetota</taxon>
        <taxon>Actinomycetes</taxon>
        <taxon>Kitasatosporales</taxon>
        <taxon>Streptomycetaceae</taxon>
        <taxon>Streptomyces</taxon>
    </lineage>
</organism>
<dbReference type="CDD" id="cd05466">
    <property type="entry name" value="PBP2_LTTR_substrate"/>
    <property type="match status" value="1"/>
</dbReference>
<dbReference type="OrthoDB" id="4131546at2"/>
<dbReference type="GO" id="GO:0032993">
    <property type="term" value="C:protein-DNA complex"/>
    <property type="evidence" value="ECO:0007669"/>
    <property type="project" value="TreeGrafter"/>
</dbReference>
<dbReference type="FunFam" id="1.10.10.10:FF:000001">
    <property type="entry name" value="LysR family transcriptional regulator"/>
    <property type="match status" value="1"/>
</dbReference>
<evidence type="ECO:0000256" key="1">
    <source>
        <dbReference type="ARBA" id="ARBA00009437"/>
    </source>
</evidence>
<dbReference type="PANTHER" id="PTHR30346:SF28">
    <property type="entry name" value="HTH-TYPE TRANSCRIPTIONAL REGULATOR CYNR"/>
    <property type="match status" value="1"/>
</dbReference>
<gene>
    <name evidence="6" type="ORF">VT50_0202655</name>
</gene>
<evidence type="ECO:0000256" key="3">
    <source>
        <dbReference type="ARBA" id="ARBA00023125"/>
    </source>
</evidence>
<dbReference type="Gene3D" id="3.40.190.290">
    <property type="match status" value="1"/>
</dbReference>
<dbReference type="GO" id="GO:0003677">
    <property type="term" value="F:DNA binding"/>
    <property type="evidence" value="ECO:0007669"/>
    <property type="project" value="UniProtKB-KW"/>
</dbReference>
<dbReference type="Gene3D" id="1.10.10.10">
    <property type="entry name" value="Winged helix-like DNA-binding domain superfamily/Winged helix DNA-binding domain"/>
    <property type="match status" value="1"/>
</dbReference>
<dbReference type="PROSITE" id="PS50931">
    <property type="entry name" value="HTH_LYSR"/>
    <property type="match status" value="1"/>
</dbReference>
<dbReference type="Pfam" id="PF00126">
    <property type="entry name" value="HTH_1"/>
    <property type="match status" value="1"/>
</dbReference>
<evidence type="ECO:0000313" key="7">
    <source>
        <dbReference type="Proteomes" id="UP000033615"/>
    </source>
</evidence>
<feature type="domain" description="HTH lysR-type" evidence="5">
    <location>
        <begin position="1"/>
        <end position="51"/>
    </location>
</feature>
<sequence length="292" mass="31169">MALAETGSFGSAAERLGYTQSAVSQQIAALERMLGARLVHRPGGPRRISLTAAGERLVVHAQAILRRAELAEADVHATADAAAPTLRIGTFQSVAVRVLPPLLQRFQARWPDVTVELVEHAGDEQLLDLVERGRLDLTFALLPVGEGPFAWRHLMNGEYVLITAAGAVPRDVSMAGISQLPLIGYRSLRNALRMEEYLAAHGHTPQVVFRTDGNAAIQRLVGVGLGAALVPAFAVDDQDEAIAVTRPVDELPPFVIGAAWHADRPLHPAVAGLVDLAVEVCGELQDPELAPS</sequence>
<dbReference type="InterPro" id="IPR036390">
    <property type="entry name" value="WH_DNA-bd_sf"/>
</dbReference>
<keyword evidence="3" id="KW-0238">DNA-binding</keyword>
<keyword evidence="4" id="KW-0804">Transcription</keyword>
<proteinExistence type="inferred from homology"/>